<reference evidence="11" key="1">
    <citation type="submission" date="2025-08" db="UniProtKB">
        <authorList>
            <consortium name="Ensembl"/>
        </authorList>
    </citation>
    <scope>IDENTIFICATION</scope>
</reference>
<dbReference type="InterPro" id="IPR001841">
    <property type="entry name" value="Znf_RING"/>
</dbReference>
<dbReference type="InterPro" id="IPR050143">
    <property type="entry name" value="TRIM/RBCC"/>
</dbReference>
<accession>A0A8P4GD93</accession>
<dbReference type="Gene3D" id="2.60.120.920">
    <property type="match status" value="1"/>
</dbReference>
<evidence type="ECO:0000256" key="1">
    <source>
        <dbReference type="ARBA" id="ARBA00004496"/>
    </source>
</evidence>
<keyword evidence="4" id="KW-0479">Metal-binding</keyword>
<evidence type="ECO:0000259" key="10">
    <source>
        <dbReference type="PROSITE" id="PS50188"/>
    </source>
</evidence>
<dbReference type="SMART" id="SM00336">
    <property type="entry name" value="BBOX"/>
    <property type="match status" value="1"/>
</dbReference>
<dbReference type="InterPro" id="IPR003879">
    <property type="entry name" value="Butyrophylin_SPRY"/>
</dbReference>
<organism evidence="11 12">
    <name type="scientific">Dicentrarchus labrax</name>
    <name type="common">European seabass</name>
    <name type="synonym">Morone labrax</name>
    <dbReference type="NCBI Taxonomy" id="13489"/>
    <lineage>
        <taxon>Eukaryota</taxon>
        <taxon>Metazoa</taxon>
        <taxon>Chordata</taxon>
        <taxon>Craniata</taxon>
        <taxon>Vertebrata</taxon>
        <taxon>Euteleostomi</taxon>
        <taxon>Actinopterygii</taxon>
        <taxon>Neopterygii</taxon>
        <taxon>Teleostei</taxon>
        <taxon>Neoteleostei</taxon>
        <taxon>Acanthomorphata</taxon>
        <taxon>Eupercaria</taxon>
        <taxon>Moronidae</taxon>
        <taxon>Dicentrarchus</taxon>
    </lineage>
</organism>
<dbReference type="SUPFAM" id="SSF57845">
    <property type="entry name" value="B-box zinc-binding domain"/>
    <property type="match status" value="1"/>
</dbReference>
<evidence type="ECO:0000259" key="9">
    <source>
        <dbReference type="PROSITE" id="PS50119"/>
    </source>
</evidence>
<evidence type="ECO:0000313" key="11">
    <source>
        <dbReference type="Ensembl" id="ENSDLAP00005077819.1"/>
    </source>
</evidence>
<dbReference type="RefSeq" id="XP_051260664.1">
    <property type="nucleotide sequence ID" value="XM_051404704.1"/>
</dbReference>
<dbReference type="OrthoDB" id="6105938at2759"/>
<dbReference type="AlphaFoldDB" id="A0A8P4GD93"/>
<dbReference type="CDD" id="cd12893">
    <property type="entry name" value="SPRY_PRY_TRIM35"/>
    <property type="match status" value="1"/>
</dbReference>
<dbReference type="InterPro" id="IPR018957">
    <property type="entry name" value="Znf_C3HC4_RING-type"/>
</dbReference>
<dbReference type="PANTHER" id="PTHR24103">
    <property type="entry name" value="E3 UBIQUITIN-PROTEIN LIGASE TRIM"/>
    <property type="match status" value="1"/>
</dbReference>
<dbReference type="InterPro" id="IPR003877">
    <property type="entry name" value="SPRY_dom"/>
</dbReference>
<keyword evidence="12" id="KW-1185">Reference proteome</keyword>
<evidence type="ECO:0000256" key="2">
    <source>
        <dbReference type="ARBA" id="ARBA00008518"/>
    </source>
</evidence>
<reference evidence="11" key="2">
    <citation type="submission" date="2025-09" db="UniProtKB">
        <authorList>
            <consortium name="Ensembl"/>
        </authorList>
    </citation>
    <scope>IDENTIFICATION</scope>
</reference>
<dbReference type="Pfam" id="PF00097">
    <property type="entry name" value="zf-C3HC4"/>
    <property type="match status" value="1"/>
</dbReference>
<dbReference type="GO" id="GO:0004842">
    <property type="term" value="F:ubiquitin-protein transferase activity"/>
    <property type="evidence" value="ECO:0007669"/>
    <property type="project" value="InterPro"/>
</dbReference>
<dbReference type="InterPro" id="IPR003613">
    <property type="entry name" value="Ubox_domain"/>
</dbReference>
<keyword evidence="3" id="KW-0963">Cytoplasm</keyword>
<proteinExistence type="inferred from homology"/>
<dbReference type="PROSITE" id="PS50119">
    <property type="entry name" value="ZF_BBOX"/>
    <property type="match status" value="1"/>
</dbReference>
<evidence type="ECO:0000256" key="5">
    <source>
        <dbReference type="ARBA" id="ARBA00022771"/>
    </source>
</evidence>
<dbReference type="SMART" id="SM00184">
    <property type="entry name" value="RING"/>
    <property type="match status" value="1"/>
</dbReference>
<evidence type="ECO:0008006" key="13">
    <source>
        <dbReference type="Google" id="ProtNLM"/>
    </source>
</evidence>
<dbReference type="Proteomes" id="UP000694389">
    <property type="component" value="Unassembled WGS sequence"/>
</dbReference>
<dbReference type="InterPro" id="IPR043136">
    <property type="entry name" value="B30.2/SPRY_sf"/>
</dbReference>
<dbReference type="GeneTree" id="ENSGT00970000193381"/>
<dbReference type="OMA" id="HGKFTAF"/>
<dbReference type="Pfam" id="PF00622">
    <property type="entry name" value="SPRY"/>
    <property type="match status" value="1"/>
</dbReference>
<dbReference type="PROSITE" id="PS00518">
    <property type="entry name" value="ZF_RING_1"/>
    <property type="match status" value="1"/>
</dbReference>
<dbReference type="SMART" id="SM00504">
    <property type="entry name" value="Ubox"/>
    <property type="match status" value="1"/>
</dbReference>
<dbReference type="GO" id="GO:0008270">
    <property type="term" value="F:zinc ion binding"/>
    <property type="evidence" value="ECO:0007669"/>
    <property type="project" value="UniProtKB-KW"/>
</dbReference>
<evidence type="ECO:0000256" key="4">
    <source>
        <dbReference type="ARBA" id="ARBA00022723"/>
    </source>
</evidence>
<keyword evidence="5 7" id="KW-0863">Zinc-finger</keyword>
<evidence type="ECO:0000256" key="7">
    <source>
        <dbReference type="PROSITE-ProRule" id="PRU00024"/>
    </source>
</evidence>
<dbReference type="InterPro" id="IPR017907">
    <property type="entry name" value="Znf_RING_CS"/>
</dbReference>
<protein>
    <recommendedName>
        <fullName evidence="13">Zinc-binding protein A33-like</fullName>
    </recommendedName>
</protein>
<evidence type="ECO:0000256" key="6">
    <source>
        <dbReference type="ARBA" id="ARBA00022833"/>
    </source>
</evidence>
<dbReference type="Gene3D" id="3.30.40.10">
    <property type="entry name" value="Zinc/RING finger domain, C3HC4 (zinc finger)"/>
    <property type="match status" value="1"/>
</dbReference>
<dbReference type="SUPFAM" id="SSF49899">
    <property type="entry name" value="Concanavalin A-like lectins/glucanases"/>
    <property type="match status" value="1"/>
</dbReference>
<feature type="domain" description="B30.2/SPRY" evidence="10">
    <location>
        <begin position="269"/>
        <end position="464"/>
    </location>
</feature>
<dbReference type="GeneID" id="127366023"/>
<keyword evidence="6" id="KW-0862">Zinc</keyword>
<dbReference type="GO" id="GO:0016567">
    <property type="term" value="P:protein ubiquitination"/>
    <property type="evidence" value="ECO:0007669"/>
    <property type="project" value="InterPro"/>
</dbReference>
<feature type="domain" description="RING-type" evidence="8">
    <location>
        <begin position="14"/>
        <end position="54"/>
    </location>
</feature>
<evidence type="ECO:0000259" key="8">
    <source>
        <dbReference type="PROSITE" id="PS50089"/>
    </source>
</evidence>
<dbReference type="InterPro" id="IPR000315">
    <property type="entry name" value="Znf_B-box"/>
</dbReference>
<dbReference type="Ensembl" id="ENSDLAT00005083507.1">
    <property type="protein sequence ID" value="ENSDLAP00005077819.1"/>
    <property type="gene ID" value="ENSDLAG00005030809.1"/>
</dbReference>
<dbReference type="PROSITE" id="PS50089">
    <property type="entry name" value="ZF_RING_2"/>
    <property type="match status" value="1"/>
</dbReference>
<dbReference type="InterPro" id="IPR006574">
    <property type="entry name" value="PRY"/>
</dbReference>
<evidence type="ECO:0000256" key="3">
    <source>
        <dbReference type="ARBA" id="ARBA00022490"/>
    </source>
</evidence>
<dbReference type="InterPro" id="IPR013083">
    <property type="entry name" value="Znf_RING/FYVE/PHD"/>
</dbReference>
<comment type="similarity">
    <text evidence="2">Belongs to the TRIM/RBCC family.</text>
</comment>
<dbReference type="PRINTS" id="PR01407">
    <property type="entry name" value="BUTYPHLNCDUF"/>
</dbReference>
<comment type="subcellular location">
    <subcellularLocation>
        <location evidence="1">Cytoplasm</location>
    </subcellularLocation>
</comment>
<dbReference type="GO" id="GO:0005737">
    <property type="term" value="C:cytoplasm"/>
    <property type="evidence" value="ECO:0007669"/>
    <property type="project" value="UniProtKB-SubCell"/>
</dbReference>
<dbReference type="InterPro" id="IPR001870">
    <property type="entry name" value="B30.2/SPRY"/>
</dbReference>
<dbReference type="Pfam" id="PF13765">
    <property type="entry name" value="PRY"/>
    <property type="match status" value="1"/>
</dbReference>
<dbReference type="SUPFAM" id="SSF57850">
    <property type="entry name" value="RING/U-box"/>
    <property type="match status" value="1"/>
</dbReference>
<feature type="domain" description="B box-type" evidence="9">
    <location>
        <begin position="80"/>
        <end position="121"/>
    </location>
</feature>
<dbReference type="Gene3D" id="3.30.160.60">
    <property type="entry name" value="Classic Zinc Finger"/>
    <property type="match status" value="1"/>
</dbReference>
<dbReference type="PROSITE" id="PS50188">
    <property type="entry name" value="B302_SPRY"/>
    <property type="match status" value="1"/>
</dbReference>
<name>A0A8P4GD93_DICLA</name>
<gene>
    <name evidence="11" type="primary">LOC127366023</name>
</gene>
<dbReference type="InterPro" id="IPR013320">
    <property type="entry name" value="ConA-like_dom_sf"/>
</dbReference>
<dbReference type="Pfam" id="PF00643">
    <property type="entry name" value="zf-B_box"/>
    <property type="match status" value="1"/>
</dbReference>
<dbReference type="SMART" id="SM00589">
    <property type="entry name" value="PRY"/>
    <property type="match status" value="1"/>
</dbReference>
<sequence>MAFSWSVPSNELSCSICQDTFKDPVLLPCGHSFCKVCVQQWWRTKQVRECPVCKTVSSTNRPPRNLVLKNLCEAFLLEVESGVVCRQHAEKLKLYCLDHRTPVCVVCRDSNEHRNHSFTPVDEAANGSREDLLENLKPLREKVKLFNEMKVSWEKTDEEIRNQAQDTEEKIRNEFDVLKVFLQTEERARIAALKQENEIKRAMVKNKIAVLSREINAMESTIKSIEGGLKEDDPTFLFKVGDLKKEAQRPLMEDPKQMTGALIDVGKYLGNIRFSVWYKMKYLVSFTPVILNPNTAHRELQLSEGLTNVKCGPKQPLNVLLHTQPERMHQHRSVLGCEGFSSGRHSWDVKVGDNQVWALGVMAQEAQMKGDLLSGLWMLRFSHGKFTAFSPSCAVTVLPLKDRLQKVRVHLDWDKGKLTFLNPDTAEVVHTFTHTFTDRLFPYINTWKERPVKILPLNISVIVT</sequence>
<evidence type="ECO:0000313" key="12">
    <source>
        <dbReference type="Proteomes" id="UP000694389"/>
    </source>
</evidence>